<comment type="caution">
    <text evidence="2">The sequence shown here is derived from an EMBL/GenBank/DDBJ whole genome shotgun (WGS) entry which is preliminary data.</text>
</comment>
<organism evidence="2 3">
    <name type="scientific">Arthrobacter halodurans</name>
    <dbReference type="NCBI Taxonomy" id="516699"/>
    <lineage>
        <taxon>Bacteria</taxon>
        <taxon>Bacillati</taxon>
        <taxon>Actinomycetota</taxon>
        <taxon>Actinomycetes</taxon>
        <taxon>Micrococcales</taxon>
        <taxon>Micrococcaceae</taxon>
        <taxon>Arthrobacter</taxon>
    </lineage>
</organism>
<gene>
    <name evidence="2" type="ORF">ACETWP_11720</name>
</gene>
<evidence type="ECO:0000313" key="2">
    <source>
        <dbReference type="EMBL" id="MFB0835256.1"/>
    </source>
</evidence>
<dbReference type="RefSeq" id="WP_373972433.1">
    <property type="nucleotide sequence ID" value="NZ_JBHDLJ010000009.1"/>
</dbReference>
<name>A0ABV4UQR6_9MICC</name>
<evidence type="ECO:0000313" key="3">
    <source>
        <dbReference type="Proteomes" id="UP001575652"/>
    </source>
</evidence>
<dbReference type="EMBL" id="JBHDLJ010000009">
    <property type="protein sequence ID" value="MFB0835256.1"/>
    <property type="molecule type" value="Genomic_DNA"/>
</dbReference>
<protein>
    <submittedName>
        <fullName evidence="2">YtxH domain-containing protein</fullName>
    </submittedName>
</protein>
<feature type="region of interest" description="Disordered" evidence="1">
    <location>
        <begin position="74"/>
        <end position="122"/>
    </location>
</feature>
<sequence>MRIFTFLAGAAAGYIFGTRSGRESYDKMKVSARDLWEDPRTQEKLSGLGETLKQKAPEVSAAVGAAATSVAHKVKETAGSVTHGNAESPAQDHVSDPALATDPGHDWSDEGGATPSGPAAAR</sequence>
<reference evidence="2 3" key="1">
    <citation type="submission" date="2024-09" db="EMBL/GenBank/DDBJ databases">
        <authorList>
            <person name="Salinas-Garcia M.A."/>
            <person name="Prieme A."/>
        </authorList>
    </citation>
    <scope>NUCLEOTIDE SEQUENCE [LARGE SCALE GENOMIC DNA]</scope>
    <source>
        <strain evidence="2 3">DSM 21081</strain>
    </source>
</reference>
<proteinExistence type="predicted"/>
<dbReference type="Proteomes" id="UP001575652">
    <property type="component" value="Unassembled WGS sequence"/>
</dbReference>
<accession>A0ABV4UQR6</accession>
<evidence type="ECO:0000256" key="1">
    <source>
        <dbReference type="SAM" id="MobiDB-lite"/>
    </source>
</evidence>
<keyword evidence="3" id="KW-1185">Reference proteome</keyword>